<evidence type="ECO:0000256" key="10">
    <source>
        <dbReference type="SAM" id="MobiDB-lite"/>
    </source>
</evidence>
<sequence length="967" mass="106143">MASREASETFFSLSGVRERMWERKKGALKTAKLNASIASKIKTRIINNSSTIKVSLKHNNKALALALNGMKANVQQLTQEKTILQKEVEECHFQNAVLRHKLSFMDNAMKELENVMAAVKTARLSEFHTRSAPLWNGQKSSITEDSWANDIADVQLVRATGMPMRVPISKPCDGCTSTAAQTISLDFPSHASNEPLEVVPIASKDTLPPQPAEKPQSPLEKNEKITEAMEAEEAFLGSCIFGEAICTTKKNPNSLPALPLESNSFSHEGNEIAKHLLDRLSQGYVTQRRKYHSLITSSTPSSGVDVFSPASSTLEAEGCITKDSSSSRKSNTEPQLKSPSSVVSPTQTTVTPDRKSLGKEIFCGQSQDKQTGRGVEMDPTYSRVPEFVPVKAKNKGNCKPGEKKTGKKASMGKKKTNAIKKNGESSPDRPQGEGSAQNTKKLLQLKVATCPSESEVSEMRQKDCMEAFDKNNTGCGAEQHSCFPAEVFLSRRTYVVNPARLCSPESSDLLQQAKKDTTFEIQHMESLPGSPVCTFSSLEVLPVDSSLQNSLFSRKETSSACALQENSSVSTKSIRQKTNRKTRIIRQSDSEQENLPNTVKTAEAKAEEQPKSQTSRRKTVRKGSCHNQRNEVDVFGLCIDVQGVNEKSKKDLQGILKRSRKTYIVSPLDLAENLGCIQTDFEDGDIVPCRSVPGSKPSKIPRAQMIVAAQNKTKGLQEKEQAKADHNMNNSEKESCPKPKLQSENTTSRPPETDSLARRSDGAKVLIGSSELASKQTVLTGKISCIADLPDPDAYLEEQMANTDFSYSLKSSHVTCSPALSVSSWLTDAPVSKSLSTEGNRMPEKSSVWPESFLIPKEKTAEEVPEEKSQVKTNSQNSPSQEAATRPLQDLTNASALSPSSSEGATGRSSKRKRKPGCYKEPKLNSKLRQGDPFTNTEFLTNLPRKNKKKRTAKAKEITMKIKEEKE</sequence>
<feature type="compositionally biased region" description="Basic and acidic residues" evidence="10">
    <location>
        <begin position="856"/>
        <end position="870"/>
    </location>
</feature>
<feature type="compositionally biased region" description="Polar residues" evidence="10">
    <location>
        <begin position="322"/>
        <end position="337"/>
    </location>
</feature>
<keyword evidence="7" id="KW-0131">Cell cycle</keyword>
<keyword evidence="5" id="KW-0159">Chromosome partition</keyword>
<evidence type="ECO:0000313" key="11">
    <source>
        <dbReference type="Ensembl" id="ENSMUNP00000007962.1"/>
    </source>
</evidence>
<dbReference type="RefSeq" id="XP_012985349.1">
    <property type="nucleotide sequence ID" value="XM_013129895.3"/>
</dbReference>
<gene>
    <name evidence="11" type="primary">LOC101868843</name>
</gene>
<comment type="similarity">
    <text evidence="2">Belongs to the shugoshin family.</text>
</comment>
<evidence type="ECO:0000256" key="2">
    <source>
        <dbReference type="ARBA" id="ARBA00010845"/>
    </source>
</evidence>
<dbReference type="PANTHER" id="PTHR21577:SF3">
    <property type="entry name" value="SHUGOSHIN 1-RELATED"/>
    <property type="match status" value="1"/>
</dbReference>
<evidence type="ECO:0000256" key="7">
    <source>
        <dbReference type="ARBA" id="ARBA00023306"/>
    </source>
</evidence>
<keyword evidence="6 9" id="KW-0175">Coiled coil</keyword>
<reference evidence="11" key="1">
    <citation type="submission" date="2020-03" db="EMBL/GenBank/DDBJ databases">
        <title>Melopsittacus undulatus (budgerigar) genome, bMelUnd1, maternal haplotype with Z.</title>
        <authorList>
            <person name="Gedman G."/>
            <person name="Mountcastle J."/>
            <person name="Haase B."/>
            <person name="Formenti G."/>
            <person name="Wright T."/>
            <person name="Apodaca J."/>
            <person name="Pelan S."/>
            <person name="Chow W."/>
            <person name="Rhie A."/>
            <person name="Howe K."/>
            <person name="Fedrigo O."/>
            <person name="Jarvis E.D."/>
        </authorList>
    </citation>
    <scope>NUCLEOTIDE SEQUENCE [LARGE SCALE GENOMIC DNA]</scope>
</reference>
<feature type="compositionally biased region" description="Polar residues" evidence="10">
    <location>
        <begin position="871"/>
        <end position="883"/>
    </location>
</feature>
<feature type="region of interest" description="Disordered" evidence="10">
    <location>
        <begin position="317"/>
        <end position="439"/>
    </location>
</feature>
<organism evidence="11 12">
    <name type="scientific">Melopsittacus undulatus</name>
    <name type="common">Budgerigar</name>
    <name type="synonym">Psittacus undulatus</name>
    <dbReference type="NCBI Taxonomy" id="13146"/>
    <lineage>
        <taxon>Eukaryota</taxon>
        <taxon>Metazoa</taxon>
        <taxon>Chordata</taxon>
        <taxon>Craniata</taxon>
        <taxon>Vertebrata</taxon>
        <taxon>Euteleostomi</taxon>
        <taxon>Archelosauria</taxon>
        <taxon>Archosauria</taxon>
        <taxon>Dinosauria</taxon>
        <taxon>Saurischia</taxon>
        <taxon>Theropoda</taxon>
        <taxon>Coelurosauria</taxon>
        <taxon>Aves</taxon>
        <taxon>Neognathae</taxon>
        <taxon>Neoaves</taxon>
        <taxon>Telluraves</taxon>
        <taxon>Australaves</taxon>
        <taxon>Psittaciformes</taxon>
        <taxon>Psittaculidae</taxon>
        <taxon>Melopsittacus</taxon>
    </lineage>
</organism>
<protein>
    <submittedName>
        <fullName evidence="11">Uncharacterized protein</fullName>
    </submittedName>
</protein>
<feature type="compositionally biased region" description="Basic and acidic residues" evidence="10">
    <location>
        <begin position="421"/>
        <end position="431"/>
    </location>
</feature>
<accession>A0A8C6J422</accession>
<dbReference type="InterPro" id="IPR038889">
    <property type="entry name" value="Shugoshin1/2"/>
</dbReference>
<feature type="compositionally biased region" description="Low complexity" evidence="10">
    <location>
        <begin position="338"/>
        <end position="351"/>
    </location>
</feature>
<dbReference type="GO" id="GO:0000776">
    <property type="term" value="C:kinetochore"/>
    <property type="evidence" value="ECO:0007669"/>
    <property type="project" value="TreeGrafter"/>
</dbReference>
<dbReference type="Ensembl" id="ENSMUNT00000009205.2">
    <property type="protein sequence ID" value="ENSMUNP00000007962.1"/>
    <property type="gene ID" value="ENSMUNG00000006369.2"/>
</dbReference>
<feature type="compositionally biased region" description="Basic and acidic residues" evidence="10">
    <location>
        <begin position="715"/>
        <end position="737"/>
    </location>
</feature>
<proteinExistence type="inferred from homology"/>
<keyword evidence="12" id="KW-1185">Reference proteome</keyword>
<evidence type="ECO:0000313" key="12">
    <source>
        <dbReference type="Proteomes" id="UP000694405"/>
    </source>
</evidence>
<dbReference type="PANTHER" id="PTHR21577">
    <property type="entry name" value="SHUGOSHIN"/>
    <property type="match status" value="1"/>
</dbReference>
<evidence type="ECO:0000256" key="9">
    <source>
        <dbReference type="SAM" id="Coils"/>
    </source>
</evidence>
<keyword evidence="8" id="KW-0137">Centromere</keyword>
<evidence type="ECO:0000256" key="4">
    <source>
        <dbReference type="ARBA" id="ARBA00022618"/>
    </source>
</evidence>
<dbReference type="GeneID" id="101868843"/>
<feature type="compositionally biased region" description="Polar residues" evidence="10">
    <location>
        <begin position="890"/>
        <end position="908"/>
    </location>
</feature>
<evidence type="ECO:0000256" key="3">
    <source>
        <dbReference type="ARBA" id="ARBA00022454"/>
    </source>
</evidence>
<name>A0A8C6J422_MELUD</name>
<comment type="subcellular location">
    <subcellularLocation>
        <location evidence="1">Chromosome</location>
        <location evidence="1">Centromere</location>
    </subcellularLocation>
</comment>
<dbReference type="GO" id="GO:0051177">
    <property type="term" value="P:meiotic sister chromatid cohesion"/>
    <property type="evidence" value="ECO:0007669"/>
    <property type="project" value="TreeGrafter"/>
</dbReference>
<feature type="coiled-coil region" evidence="9">
    <location>
        <begin position="60"/>
        <end position="87"/>
    </location>
</feature>
<feature type="region of interest" description="Disordered" evidence="10">
    <location>
        <begin position="833"/>
        <end position="967"/>
    </location>
</feature>
<feature type="region of interest" description="Disordered" evidence="10">
    <location>
        <begin position="571"/>
        <end position="625"/>
    </location>
</feature>
<evidence type="ECO:0000256" key="6">
    <source>
        <dbReference type="ARBA" id="ARBA00023054"/>
    </source>
</evidence>
<evidence type="ECO:0000256" key="5">
    <source>
        <dbReference type="ARBA" id="ARBA00022829"/>
    </source>
</evidence>
<keyword evidence="3" id="KW-0158">Chromosome</keyword>
<feature type="region of interest" description="Disordered" evidence="10">
    <location>
        <begin position="712"/>
        <end position="760"/>
    </location>
</feature>
<reference evidence="11" key="3">
    <citation type="submission" date="2025-09" db="UniProtKB">
        <authorList>
            <consortium name="Ensembl"/>
        </authorList>
    </citation>
    <scope>IDENTIFICATION</scope>
</reference>
<feature type="compositionally biased region" description="Basic residues" evidence="10">
    <location>
        <begin position="405"/>
        <end position="418"/>
    </location>
</feature>
<dbReference type="Proteomes" id="UP000694405">
    <property type="component" value="Chromosome 8"/>
</dbReference>
<keyword evidence="4" id="KW-0132">Cell division</keyword>
<reference evidence="11" key="2">
    <citation type="submission" date="2025-08" db="UniProtKB">
        <authorList>
            <consortium name="Ensembl"/>
        </authorList>
    </citation>
    <scope>IDENTIFICATION</scope>
</reference>
<dbReference type="OrthoDB" id="5990092at2759"/>
<dbReference type="GO" id="GO:0051301">
    <property type="term" value="P:cell division"/>
    <property type="evidence" value="ECO:0007669"/>
    <property type="project" value="UniProtKB-KW"/>
</dbReference>
<feature type="compositionally biased region" description="Basic residues" evidence="10">
    <location>
        <begin position="614"/>
        <end position="624"/>
    </location>
</feature>
<dbReference type="AlphaFoldDB" id="A0A8C6J422"/>
<feature type="compositionally biased region" description="Basic and acidic residues" evidence="10">
    <location>
        <begin position="954"/>
        <end position="967"/>
    </location>
</feature>
<feature type="compositionally biased region" description="Basic and acidic residues" evidence="10">
    <location>
        <begin position="751"/>
        <end position="760"/>
    </location>
</feature>
<evidence type="ECO:0000256" key="8">
    <source>
        <dbReference type="ARBA" id="ARBA00023328"/>
    </source>
</evidence>
<dbReference type="GO" id="GO:0007059">
    <property type="term" value="P:chromosome segregation"/>
    <property type="evidence" value="ECO:0007669"/>
    <property type="project" value="UniProtKB-KW"/>
</dbReference>
<dbReference type="OMA" id="ETFCEQP"/>
<feature type="compositionally biased region" description="Basic residues" evidence="10">
    <location>
        <begin position="574"/>
        <end position="584"/>
    </location>
</feature>
<evidence type="ECO:0000256" key="1">
    <source>
        <dbReference type="ARBA" id="ARBA00004584"/>
    </source>
</evidence>